<dbReference type="EMBL" id="CANTFL010001048">
    <property type="protein sequence ID" value="CAI5730639.1"/>
    <property type="molecule type" value="Genomic_DNA"/>
</dbReference>
<reference evidence="1" key="1">
    <citation type="submission" date="2022-12" db="EMBL/GenBank/DDBJ databases">
        <authorList>
            <person name="Webb A."/>
        </authorList>
    </citation>
    <scope>NUCLEOTIDE SEQUENCE</scope>
    <source>
        <strain evidence="1">Hp1</strain>
    </source>
</reference>
<proteinExistence type="predicted"/>
<name>A0AAV0U4Q2_HYABA</name>
<keyword evidence="2" id="KW-1185">Reference proteome</keyword>
<evidence type="ECO:0000313" key="2">
    <source>
        <dbReference type="Proteomes" id="UP001162031"/>
    </source>
</evidence>
<organism evidence="1 2">
    <name type="scientific">Hyaloperonospora brassicae</name>
    <name type="common">Brassica downy mildew</name>
    <name type="synonym">Peronospora brassicae</name>
    <dbReference type="NCBI Taxonomy" id="162125"/>
    <lineage>
        <taxon>Eukaryota</taxon>
        <taxon>Sar</taxon>
        <taxon>Stramenopiles</taxon>
        <taxon>Oomycota</taxon>
        <taxon>Peronosporomycetes</taxon>
        <taxon>Peronosporales</taxon>
        <taxon>Peronosporaceae</taxon>
        <taxon>Hyaloperonospora</taxon>
    </lineage>
</organism>
<protein>
    <submittedName>
        <fullName evidence="1">Uncharacterized protein</fullName>
    </submittedName>
</protein>
<dbReference type="AlphaFoldDB" id="A0AAV0U4Q2"/>
<sequence>MQENDLSANREVVLAKANDICRAKYGYQASSERSSIDGQREFFSEYMKHIIECNASLDRLFNMDETRFSQKSRQTKVTLVKGSQNV</sequence>
<comment type="caution">
    <text evidence="1">The sequence shown here is derived from an EMBL/GenBank/DDBJ whole genome shotgun (WGS) entry which is preliminary data.</text>
</comment>
<gene>
    <name evidence="1" type="ORF">HBR001_LOCUS4920</name>
</gene>
<dbReference type="Proteomes" id="UP001162031">
    <property type="component" value="Unassembled WGS sequence"/>
</dbReference>
<evidence type="ECO:0000313" key="1">
    <source>
        <dbReference type="EMBL" id="CAI5730639.1"/>
    </source>
</evidence>
<accession>A0AAV0U4Q2</accession>